<reference evidence="3" key="1">
    <citation type="submission" date="2021-01" db="EMBL/GenBank/DDBJ databases">
        <authorList>
            <person name="Corre E."/>
            <person name="Pelletier E."/>
            <person name="Niang G."/>
            <person name="Scheremetjew M."/>
            <person name="Finn R."/>
            <person name="Kale V."/>
            <person name="Holt S."/>
            <person name="Cochrane G."/>
            <person name="Meng A."/>
            <person name="Brown T."/>
            <person name="Cohen L."/>
        </authorList>
    </citation>
    <scope>NUCLEOTIDE SEQUENCE</scope>
    <source>
        <strain evidence="3">Isolate 1302-5</strain>
    </source>
</reference>
<keyword evidence="2" id="KW-0812">Transmembrane</keyword>
<dbReference type="EMBL" id="HBKQ01027711">
    <property type="protein sequence ID" value="CAE2245927.1"/>
    <property type="molecule type" value="Transcribed_RNA"/>
</dbReference>
<dbReference type="InterPro" id="IPR053259">
    <property type="entry name" value="Golvesin-related_Golgi"/>
</dbReference>
<feature type="transmembrane region" description="Helical" evidence="2">
    <location>
        <begin position="212"/>
        <end position="232"/>
    </location>
</feature>
<dbReference type="PANTHER" id="PTHR32301:SF6">
    <property type="entry name" value="GOLVESIN-RELATED"/>
    <property type="match status" value="1"/>
</dbReference>
<keyword evidence="2" id="KW-0472">Membrane</keyword>
<feature type="compositionally biased region" description="Basic and acidic residues" evidence="1">
    <location>
        <begin position="169"/>
        <end position="180"/>
    </location>
</feature>
<feature type="region of interest" description="Disordered" evidence="1">
    <location>
        <begin position="146"/>
        <end position="181"/>
    </location>
</feature>
<feature type="region of interest" description="Disordered" evidence="1">
    <location>
        <begin position="1"/>
        <end position="30"/>
    </location>
</feature>
<dbReference type="InterPro" id="IPR027417">
    <property type="entry name" value="P-loop_NTPase"/>
</dbReference>
<evidence type="ECO:0008006" key="4">
    <source>
        <dbReference type="Google" id="ProtNLM"/>
    </source>
</evidence>
<evidence type="ECO:0000256" key="2">
    <source>
        <dbReference type="SAM" id="Phobius"/>
    </source>
</evidence>
<dbReference type="PANTHER" id="PTHR32301">
    <property type="entry name" value="COUNTIN RECEPTOR CNR3-RELATED"/>
    <property type="match status" value="1"/>
</dbReference>
<sequence length="562" mass="58923">MSNASRAPAPVGRGGLRRGSAGTGPGKGGVMAAMQRGFSVGAGLGGGARRGSGGISMGSGGVVGPRRGALGPGGATASIVSSKKAGDGDHKTIYSAPGVLDKNKAGAELPMAAPSNPQGPNGNGSFDDEPHIPMSSAAAAIMMAANRKVPSERSSQDGGSDTLSNGGRRLSETLHTEPLPKHSRWSTRRLLLFGSGVGQGRGRCGSNFRERAYGVSVAVLCFLVSILVAAFYGQGRLGRGAGGVAYKGLRPEDRARGVPAAKTGAKLPPVPDLASMNIAISPALENNFAETSAPFPKGTREHLALFWQIPRSGGNAVKAVLGRCRGLVEASELASTKGNEGTLKIYETTQGTKFVNVDPTTPEGIQHGIDLRVASAKIADIAFTPLIHDVTGMFAPSNPGRVLAVFRHPVDRAASQFHHDRTVDPTLADVSLADYVMRGLAADNWMTRALVNKEEAEVLTDDDLFAALEVLRRKVLVGLSDRVVESLERFEAYFGWDALGLGGDADAVAGCQQSLLAEAGDVHAPGVVERSEGWVLLMERNRFDMRVYEYARYLYSVQGTRL</sequence>
<proteinExistence type="predicted"/>
<gene>
    <name evidence="3" type="ORF">OAUR00152_LOCUS18727</name>
</gene>
<dbReference type="Gene3D" id="3.40.50.300">
    <property type="entry name" value="P-loop containing nucleotide triphosphate hydrolases"/>
    <property type="match status" value="1"/>
</dbReference>
<keyword evidence="2" id="KW-1133">Transmembrane helix</keyword>
<accession>A0A7S4J0P6</accession>
<dbReference type="AlphaFoldDB" id="A0A7S4J0P6"/>
<name>A0A7S4J0P6_9STRA</name>
<feature type="compositionally biased region" description="Polar residues" evidence="1">
    <location>
        <begin position="156"/>
        <end position="165"/>
    </location>
</feature>
<evidence type="ECO:0000313" key="3">
    <source>
        <dbReference type="EMBL" id="CAE2245927.1"/>
    </source>
</evidence>
<feature type="region of interest" description="Disordered" evidence="1">
    <location>
        <begin position="56"/>
        <end position="89"/>
    </location>
</feature>
<organism evidence="3">
    <name type="scientific">Odontella aurita</name>
    <dbReference type="NCBI Taxonomy" id="265563"/>
    <lineage>
        <taxon>Eukaryota</taxon>
        <taxon>Sar</taxon>
        <taxon>Stramenopiles</taxon>
        <taxon>Ochrophyta</taxon>
        <taxon>Bacillariophyta</taxon>
        <taxon>Mediophyceae</taxon>
        <taxon>Biddulphiophycidae</taxon>
        <taxon>Eupodiscales</taxon>
        <taxon>Odontellaceae</taxon>
        <taxon>Odontella</taxon>
    </lineage>
</organism>
<evidence type="ECO:0000256" key="1">
    <source>
        <dbReference type="SAM" id="MobiDB-lite"/>
    </source>
</evidence>
<protein>
    <recommendedName>
        <fullName evidence="4">Sulfotransferase domain-containing protein</fullName>
    </recommendedName>
</protein>